<keyword evidence="3" id="KW-1185">Reference proteome</keyword>
<organism evidence="2 3">
    <name type="scientific">Sporolactobacillus shoreae</name>
    <dbReference type="NCBI Taxonomy" id="1465501"/>
    <lineage>
        <taxon>Bacteria</taxon>
        <taxon>Bacillati</taxon>
        <taxon>Bacillota</taxon>
        <taxon>Bacilli</taxon>
        <taxon>Bacillales</taxon>
        <taxon>Sporolactobacillaceae</taxon>
        <taxon>Sporolactobacillus</taxon>
    </lineage>
</organism>
<accession>A0A4Z0GS32</accession>
<dbReference type="Proteomes" id="UP000298347">
    <property type="component" value="Unassembled WGS sequence"/>
</dbReference>
<evidence type="ECO:0000313" key="2">
    <source>
        <dbReference type="EMBL" id="TGA99015.1"/>
    </source>
</evidence>
<dbReference type="GO" id="GO:0003677">
    <property type="term" value="F:DNA binding"/>
    <property type="evidence" value="ECO:0007669"/>
    <property type="project" value="UniProtKB-KW"/>
</dbReference>
<evidence type="ECO:0000313" key="3">
    <source>
        <dbReference type="Proteomes" id="UP000298347"/>
    </source>
</evidence>
<comment type="caution">
    <text evidence="2">The sequence shown here is derived from an EMBL/GenBank/DDBJ whole genome shotgun (WGS) entry which is preliminary data.</text>
</comment>
<dbReference type="InterPro" id="IPR009061">
    <property type="entry name" value="DNA-bd_dom_put_sf"/>
</dbReference>
<dbReference type="InterPro" id="IPR010093">
    <property type="entry name" value="SinI_DNA-bd"/>
</dbReference>
<sequence>MIMSTLKKDLMMSTQEVALICNVKQRTVQRWILSGRLKGVKLGPRIWRIKVSDFNDFIEGKGENEV</sequence>
<dbReference type="InterPro" id="IPR041657">
    <property type="entry name" value="HTH_17"/>
</dbReference>
<protein>
    <submittedName>
        <fullName evidence="2">DNA-binding protein</fullName>
    </submittedName>
</protein>
<proteinExistence type="predicted"/>
<name>A0A4Z0GS32_9BACL</name>
<dbReference type="EMBL" id="SRJD01000005">
    <property type="protein sequence ID" value="TGA99015.1"/>
    <property type="molecule type" value="Genomic_DNA"/>
</dbReference>
<feature type="domain" description="Helix-turn-helix" evidence="1">
    <location>
        <begin position="11"/>
        <end position="61"/>
    </location>
</feature>
<keyword evidence="2" id="KW-0238">DNA-binding</keyword>
<dbReference type="RefSeq" id="WP_135348035.1">
    <property type="nucleotide sequence ID" value="NZ_SRJD01000005.1"/>
</dbReference>
<dbReference type="OrthoDB" id="26294at2"/>
<gene>
    <name evidence="2" type="ORF">E4665_06770</name>
</gene>
<dbReference type="NCBIfam" id="TIGR01764">
    <property type="entry name" value="excise"/>
    <property type="match status" value="1"/>
</dbReference>
<evidence type="ECO:0000259" key="1">
    <source>
        <dbReference type="Pfam" id="PF12728"/>
    </source>
</evidence>
<reference evidence="2 3" key="1">
    <citation type="journal article" date="2015" name="Int. J. Syst. Evol. Microbiol.">
        <title>Sporolactobacillus shoreae sp. nov. and Sporolactobacillus spathodeae sp. nov., two spore-forming lactic acid bacteria isolated from tree barks in Thailand.</title>
        <authorList>
            <person name="Thamacharoensuk T."/>
            <person name="Kitahara M."/>
            <person name="Ohkuma M."/>
            <person name="Thongchul N."/>
            <person name="Tanasupawat S."/>
        </authorList>
    </citation>
    <scope>NUCLEOTIDE SEQUENCE [LARGE SCALE GENOMIC DNA]</scope>
    <source>
        <strain evidence="2 3">BK92</strain>
    </source>
</reference>
<dbReference type="AlphaFoldDB" id="A0A4Z0GS32"/>
<dbReference type="Pfam" id="PF12728">
    <property type="entry name" value="HTH_17"/>
    <property type="match status" value="1"/>
</dbReference>
<dbReference type="SUPFAM" id="SSF46955">
    <property type="entry name" value="Putative DNA-binding domain"/>
    <property type="match status" value="1"/>
</dbReference>